<accession>A0A9Q9EME9</accession>
<protein>
    <submittedName>
        <fullName evidence="1">Uncharacterized protein</fullName>
    </submittedName>
</protein>
<gene>
    <name evidence="1" type="ORF">Slin15195_G092840</name>
</gene>
<dbReference type="Proteomes" id="UP001056384">
    <property type="component" value="Chromosome 8"/>
</dbReference>
<name>A0A9Q9EME9_9PEZI</name>
<dbReference type="EMBL" id="CP099425">
    <property type="protein sequence ID" value="USW55965.1"/>
    <property type="molecule type" value="Genomic_DNA"/>
</dbReference>
<organism evidence="1 2">
    <name type="scientific">Septoria linicola</name>
    <dbReference type="NCBI Taxonomy" id="215465"/>
    <lineage>
        <taxon>Eukaryota</taxon>
        <taxon>Fungi</taxon>
        <taxon>Dikarya</taxon>
        <taxon>Ascomycota</taxon>
        <taxon>Pezizomycotina</taxon>
        <taxon>Dothideomycetes</taxon>
        <taxon>Dothideomycetidae</taxon>
        <taxon>Mycosphaerellales</taxon>
        <taxon>Mycosphaerellaceae</taxon>
        <taxon>Septoria</taxon>
    </lineage>
</organism>
<sequence length="479" mass="54768">MDDFTERIGNLNLGKYSNAKYSRPACVAAINGEAVPNALVQPVHGLCTVRGIRYNPGFGEELRDVLPELTRALNARTIMSNSLPDLRVPEHRPYCIWHPQIPSEDTCRQLVKQCPEMAYRELIVVPEIHVAEEARKSGSYEIFEQIMSQPTRYSVMNDYTRSIDPAVYWLLDVKQRFGGLDKKAFNLYGFNKSTFNITEDMNIGIDNIIQPPTSSRRASKSDLVELLTEPLPQDLPTVDKDLLICMAAYYGDIDRFVRLRRPKMLDGEAQCCQEMHPEQSFPVTRKISMAIEARFVMNNVLWRAFTSTNFCEPYLIWWPTFAAPSTYESLAQLRPNMLPQIIRACVVAGYQTLFDKLVAQFIPDHAVLNAASRCENTHYRQVLEQRVVVVGKTEIAGINDWQLRGEDEMRTSSTWVQHEIGMNAPRCYFEQLYNGDECDASDVELMACIPEEWRKPADHADLLELDYEAWPPQSPPGEK</sequence>
<reference evidence="1" key="1">
    <citation type="submission" date="2022-06" db="EMBL/GenBank/DDBJ databases">
        <title>Complete genome sequences of two strains of the flax pathogen Septoria linicola.</title>
        <authorList>
            <person name="Lapalu N."/>
            <person name="Simon A."/>
            <person name="Demenou B."/>
            <person name="Paumier D."/>
            <person name="Guillot M.-P."/>
            <person name="Gout L."/>
            <person name="Valade R."/>
        </authorList>
    </citation>
    <scope>NUCLEOTIDE SEQUENCE</scope>
    <source>
        <strain evidence="1">SE15195</strain>
    </source>
</reference>
<evidence type="ECO:0000313" key="2">
    <source>
        <dbReference type="Proteomes" id="UP001056384"/>
    </source>
</evidence>
<proteinExistence type="predicted"/>
<keyword evidence="2" id="KW-1185">Reference proteome</keyword>
<dbReference type="AlphaFoldDB" id="A0A9Q9EME9"/>
<evidence type="ECO:0000313" key="1">
    <source>
        <dbReference type="EMBL" id="USW55965.1"/>
    </source>
</evidence>